<reference evidence="1 2" key="2">
    <citation type="journal article" date="2016" name="Genome Announc.">
        <title>Complete Genome Sequence of a Strain of Azospirillum thiophilum Isolated from a Sulfide Spring.</title>
        <authorList>
            <person name="Fomenkov A."/>
            <person name="Vincze T."/>
            <person name="Grabovich M."/>
            <person name="Anton B.P."/>
            <person name="Dubinina G."/>
            <person name="Orlova M."/>
            <person name="Belousova E."/>
            <person name="Roberts R.J."/>
        </authorList>
    </citation>
    <scope>NUCLEOTIDE SEQUENCE [LARGE SCALE GENOMIC DNA]</scope>
    <source>
        <strain evidence="1 2">BV-S</strain>
    </source>
</reference>
<sequence>MSQPINQSGMDQQGMGILERRRIEAEILKPVYEEMAARLGDAMAQEILGAAIVKAATAAAAAFAGSEPNGTSLRSFADLQPLWTKDDALRLEVKRQDETGFDYDVTRCRYAEMYREMGLSHIGHLLSCNRDAVFCTGYDPRITMERTQTIMQGASHCDFRYRFDPKAG</sequence>
<dbReference type="InterPro" id="IPR026002">
    <property type="entry name" value="ATC_hydrolase-like"/>
</dbReference>
<gene>
    <name evidence="1" type="ORF">AL072_21025</name>
</gene>
<evidence type="ECO:0000313" key="1">
    <source>
        <dbReference type="EMBL" id="ALG73496.1"/>
    </source>
</evidence>
<dbReference type="RefSeq" id="WP_045584173.1">
    <property type="nucleotide sequence ID" value="NZ_CP012403.1"/>
</dbReference>
<proteinExistence type="predicted"/>
<protein>
    <submittedName>
        <fullName evidence="1">2-amino-thiazoline-4-carboxylic acid hydrolase</fullName>
    </submittedName>
</protein>
<dbReference type="AlphaFoldDB" id="A0AAC9EY41"/>
<dbReference type="Proteomes" id="UP000069935">
    <property type="component" value="Chromosome 3"/>
</dbReference>
<name>A0AAC9EY41_9PROT</name>
<dbReference type="GO" id="GO:0016787">
    <property type="term" value="F:hydrolase activity"/>
    <property type="evidence" value="ECO:0007669"/>
    <property type="project" value="UniProtKB-KW"/>
</dbReference>
<dbReference type="EMBL" id="CP012403">
    <property type="protein sequence ID" value="ALG73496.1"/>
    <property type="molecule type" value="Genomic_DNA"/>
</dbReference>
<dbReference type="KEGG" id="ati:AL072_21025"/>
<reference evidence="2" key="1">
    <citation type="submission" date="2015-12" db="EMBL/GenBank/DDBJ databases">
        <title>Complete Genome Sequence of Azospirillum thiophilum BV-S.</title>
        <authorList>
            <person name="Fomenkov A."/>
            <person name="Vincze T."/>
            <person name="Grabovich M."/>
            <person name="Dubinina G."/>
            <person name="Orlova M."/>
            <person name="Belousova E."/>
            <person name="Roberts R.J."/>
        </authorList>
    </citation>
    <scope>NUCLEOTIDE SEQUENCE [LARGE SCALE GENOMIC DNA]</scope>
    <source>
        <strain evidence="2">BV-S</strain>
    </source>
</reference>
<keyword evidence="1" id="KW-0378">Hydrolase</keyword>
<accession>A0AAC9EY41</accession>
<keyword evidence="2" id="KW-1185">Reference proteome</keyword>
<organism evidence="1 2">
    <name type="scientific">Azospirillum thiophilum</name>
    <dbReference type="NCBI Taxonomy" id="528244"/>
    <lineage>
        <taxon>Bacteria</taxon>
        <taxon>Pseudomonadati</taxon>
        <taxon>Pseudomonadota</taxon>
        <taxon>Alphaproteobacteria</taxon>
        <taxon>Rhodospirillales</taxon>
        <taxon>Azospirillaceae</taxon>
        <taxon>Azospirillum</taxon>
    </lineage>
</organism>
<evidence type="ECO:0000313" key="2">
    <source>
        <dbReference type="Proteomes" id="UP000069935"/>
    </source>
</evidence>
<dbReference type="Pfam" id="PF14196">
    <property type="entry name" value="ATC_hydrolase"/>
    <property type="match status" value="1"/>
</dbReference>